<protein>
    <submittedName>
        <fullName evidence="1">Uncharacterized protein</fullName>
    </submittedName>
</protein>
<gene>
    <name evidence="1" type="ORF">N0V83_000103</name>
</gene>
<comment type="caution">
    <text evidence="1">The sequence shown here is derived from an EMBL/GenBank/DDBJ whole genome shotgun (WGS) entry which is preliminary data.</text>
</comment>
<proteinExistence type="predicted"/>
<reference evidence="1" key="1">
    <citation type="submission" date="2022-10" db="EMBL/GenBank/DDBJ databases">
        <title>Tapping the CABI collections for fungal endophytes: first genome assemblies for Collariella, Neodidymelliopsis, Ascochyta clinopodiicola, Didymella pomorum, Didymosphaeria variabile, Neocosmospora piperis and Neocucurbitaria cava.</title>
        <authorList>
            <person name="Hill R."/>
        </authorList>
    </citation>
    <scope>NUCLEOTIDE SEQUENCE</scope>
    <source>
        <strain evidence="1">IMI 356814</strain>
    </source>
</reference>
<organism evidence="1 2">
    <name type="scientific">Neocucurbitaria cava</name>
    <dbReference type="NCBI Taxonomy" id="798079"/>
    <lineage>
        <taxon>Eukaryota</taxon>
        <taxon>Fungi</taxon>
        <taxon>Dikarya</taxon>
        <taxon>Ascomycota</taxon>
        <taxon>Pezizomycotina</taxon>
        <taxon>Dothideomycetes</taxon>
        <taxon>Pleosporomycetidae</taxon>
        <taxon>Pleosporales</taxon>
        <taxon>Pleosporineae</taxon>
        <taxon>Cucurbitariaceae</taxon>
        <taxon>Neocucurbitaria</taxon>
    </lineage>
</organism>
<dbReference type="EMBL" id="JAPEUY010000001">
    <property type="protein sequence ID" value="KAJ4377279.1"/>
    <property type="molecule type" value="Genomic_DNA"/>
</dbReference>
<evidence type="ECO:0000313" key="1">
    <source>
        <dbReference type="EMBL" id="KAJ4377279.1"/>
    </source>
</evidence>
<dbReference type="AlphaFoldDB" id="A0A9W8YG16"/>
<name>A0A9W8YG16_9PLEO</name>
<sequence length="153" mass="16440">MENAKYCPKQIRNIAMQNNAYGTSLNAPSSSIGPDFLGGSRGLSNAQYAAPTASMMNAIALTVHANPIRGSSCLAIVGYTSPPVADPLAMIANATLRFREKYVVMSDMAGANCMPLPRPFITPCARNNCQYRLHRLVMNMPSALISMPGIMDQ</sequence>
<evidence type="ECO:0000313" key="2">
    <source>
        <dbReference type="Proteomes" id="UP001140560"/>
    </source>
</evidence>
<keyword evidence="2" id="KW-1185">Reference proteome</keyword>
<accession>A0A9W8YG16</accession>
<dbReference type="Proteomes" id="UP001140560">
    <property type="component" value="Unassembled WGS sequence"/>
</dbReference>